<evidence type="ECO:0000256" key="1">
    <source>
        <dbReference type="ARBA" id="ARBA00005622"/>
    </source>
</evidence>
<dbReference type="Gene3D" id="3.40.50.1820">
    <property type="entry name" value="alpha/beta hydrolase"/>
    <property type="match status" value="1"/>
</dbReference>
<comment type="caution">
    <text evidence="8">The sequence shown here is derived from an EMBL/GenBank/DDBJ whole genome shotgun (WGS) entry which is preliminary data.</text>
</comment>
<comment type="catalytic activity">
    <reaction evidence="7">
        <text>S-formylglutathione + H2O = formate + glutathione + H(+)</text>
        <dbReference type="Rhea" id="RHEA:14961"/>
        <dbReference type="ChEBI" id="CHEBI:15377"/>
        <dbReference type="ChEBI" id="CHEBI:15378"/>
        <dbReference type="ChEBI" id="CHEBI:15740"/>
        <dbReference type="ChEBI" id="CHEBI:57688"/>
        <dbReference type="ChEBI" id="CHEBI:57925"/>
        <dbReference type="EC" id="3.1.2.12"/>
    </reaction>
</comment>
<dbReference type="AlphaFoldDB" id="A0A1A0HE12"/>
<dbReference type="NCBIfam" id="TIGR02821">
    <property type="entry name" value="fghA_ester_D"/>
    <property type="match status" value="1"/>
</dbReference>
<dbReference type="GO" id="GO:0018738">
    <property type="term" value="F:S-formylglutathione hydrolase activity"/>
    <property type="evidence" value="ECO:0007669"/>
    <property type="project" value="UniProtKB-EC"/>
</dbReference>
<comment type="subcellular location">
    <subcellularLocation>
        <location evidence="7">Cytoplasm</location>
    </subcellularLocation>
</comment>
<keyword evidence="5 7" id="KW-0378">Hydrolase</keyword>
<evidence type="ECO:0000256" key="2">
    <source>
        <dbReference type="ARBA" id="ARBA00012479"/>
    </source>
</evidence>
<dbReference type="EMBL" id="LXTC01000002">
    <property type="protein sequence ID" value="OBA22339.1"/>
    <property type="molecule type" value="Genomic_DNA"/>
</dbReference>
<feature type="active site" description="Charge relay system" evidence="6">
    <location>
        <position position="227"/>
    </location>
</feature>
<comment type="similarity">
    <text evidence="1 7">Belongs to the esterase D family.</text>
</comment>
<organism evidence="8 9">
    <name type="scientific">Metschnikowia bicuspidata var. bicuspidata NRRL YB-4993</name>
    <dbReference type="NCBI Taxonomy" id="869754"/>
    <lineage>
        <taxon>Eukaryota</taxon>
        <taxon>Fungi</taxon>
        <taxon>Dikarya</taxon>
        <taxon>Ascomycota</taxon>
        <taxon>Saccharomycotina</taxon>
        <taxon>Pichiomycetes</taxon>
        <taxon>Metschnikowiaceae</taxon>
        <taxon>Metschnikowia</taxon>
    </lineage>
</organism>
<comment type="function">
    <text evidence="7">Serine hydrolase involved in the detoxification of formaldehyde.</text>
</comment>
<dbReference type="GeneID" id="30030175"/>
<proteinExistence type="inferred from homology"/>
<keyword evidence="7" id="KW-0963">Cytoplasm</keyword>
<keyword evidence="9" id="KW-1185">Reference proteome</keyword>
<evidence type="ECO:0000256" key="6">
    <source>
        <dbReference type="PIRSR" id="PIRSR614186-1"/>
    </source>
</evidence>
<dbReference type="Pfam" id="PF00756">
    <property type="entry name" value="Esterase"/>
    <property type="match status" value="1"/>
</dbReference>
<dbReference type="EC" id="3.1.2.12" evidence="2 7"/>
<evidence type="ECO:0000256" key="7">
    <source>
        <dbReference type="RuleBase" id="RU363068"/>
    </source>
</evidence>
<feature type="active site" description="Charge relay system" evidence="6">
    <location>
        <position position="264"/>
    </location>
</feature>
<gene>
    <name evidence="8" type="ORF">METBIDRAFT_39899</name>
</gene>
<protein>
    <recommendedName>
        <fullName evidence="3 7">S-formylglutathione hydrolase</fullName>
        <ecNumber evidence="2 7">3.1.2.12</ecNumber>
    </recommendedName>
</protein>
<dbReference type="OrthoDB" id="420518at2759"/>
<dbReference type="FunFam" id="3.40.50.1820:FF:000002">
    <property type="entry name" value="S-formylglutathione hydrolase"/>
    <property type="match status" value="1"/>
</dbReference>
<dbReference type="InterPro" id="IPR000801">
    <property type="entry name" value="Esterase-like"/>
</dbReference>
<evidence type="ECO:0000256" key="5">
    <source>
        <dbReference type="ARBA" id="ARBA00022801"/>
    </source>
</evidence>
<dbReference type="RefSeq" id="XP_018712835.1">
    <property type="nucleotide sequence ID" value="XM_018857199.1"/>
</dbReference>
<accession>A0A1A0HE12</accession>
<dbReference type="PANTHER" id="PTHR10061:SF0">
    <property type="entry name" value="S-FORMYLGLUTATHIONE HYDROLASE"/>
    <property type="match status" value="1"/>
</dbReference>
<feature type="active site" description="Charge relay system" evidence="6">
    <location>
        <position position="149"/>
    </location>
</feature>
<evidence type="ECO:0000256" key="3">
    <source>
        <dbReference type="ARBA" id="ARBA00016774"/>
    </source>
</evidence>
<dbReference type="GO" id="GO:0046294">
    <property type="term" value="P:formaldehyde catabolic process"/>
    <property type="evidence" value="ECO:0007669"/>
    <property type="project" value="InterPro"/>
</dbReference>
<dbReference type="InterPro" id="IPR029058">
    <property type="entry name" value="AB_hydrolase_fold"/>
</dbReference>
<name>A0A1A0HE12_9ASCO</name>
<keyword evidence="4 7" id="KW-0719">Serine esterase</keyword>
<reference evidence="8 9" key="1">
    <citation type="submission" date="2016-05" db="EMBL/GenBank/DDBJ databases">
        <title>Comparative genomics of biotechnologically important yeasts.</title>
        <authorList>
            <consortium name="DOE Joint Genome Institute"/>
            <person name="Riley R."/>
            <person name="Haridas S."/>
            <person name="Wolfe K.H."/>
            <person name="Lopes M.R."/>
            <person name="Hittinger C.T."/>
            <person name="Goker M."/>
            <person name="Salamov A."/>
            <person name="Wisecaver J."/>
            <person name="Long T.M."/>
            <person name="Aerts A.L."/>
            <person name="Barry K."/>
            <person name="Choi C."/>
            <person name="Clum A."/>
            <person name="Coughlan A.Y."/>
            <person name="Deshpande S."/>
            <person name="Douglass A.P."/>
            <person name="Hanson S.J."/>
            <person name="Klenk H.-P."/>
            <person name="LaButti K."/>
            <person name="Lapidus A."/>
            <person name="Lindquist E."/>
            <person name="Lipzen A."/>
            <person name="Meier-kolthoff J.P."/>
            <person name="Ohm R.A."/>
            <person name="Otillar R.P."/>
            <person name="Pangilinan J."/>
            <person name="Peng Y."/>
            <person name="Rokas A."/>
            <person name="Rosa C.A."/>
            <person name="Scheuner C."/>
            <person name="Sibirny A.A."/>
            <person name="Slot J.C."/>
            <person name="Stielow J.B."/>
            <person name="Sun H."/>
            <person name="Kurtzman C.P."/>
            <person name="Blackwell M."/>
            <person name="Grigoriev I.V."/>
            <person name="Jeffries T.W."/>
        </authorList>
    </citation>
    <scope>NUCLEOTIDE SEQUENCE [LARGE SCALE GENOMIC DNA]</scope>
    <source>
        <strain evidence="8 9">NRRL YB-4993</strain>
    </source>
</reference>
<dbReference type="GO" id="GO:0005829">
    <property type="term" value="C:cytosol"/>
    <property type="evidence" value="ECO:0007669"/>
    <property type="project" value="TreeGrafter"/>
</dbReference>
<dbReference type="STRING" id="869754.A0A1A0HE12"/>
<evidence type="ECO:0000256" key="4">
    <source>
        <dbReference type="ARBA" id="ARBA00022487"/>
    </source>
</evidence>
<dbReference type="GO" id="GO:0052689">
    <property type="term" value="F:carboxylic ester hydrolase activity"/>
    <property type="evidence" value="ECO:0007669"/>
    <property type="project" value="UniProtKB-KW"/>
</dbReference>
<evidence type="ECO:0000313" key="8">
    <source>
        <dbReference type="EMBL" id="OBA22339.1"/>
    </source>
</evidence>
<sequence>MSFTTNAEIGQFGGKLYKLSHDSAATNCKMEVNVYIPGPEPRRVPVLLYLSGLTCTPDNATEKSFLAYFAAKFGFALVFPDTSPRNTGIPGEDDEHDLGSGSGHYLNATQQPWARHYNMFSYVHEELLDKLASRFPQLDMARISLTGHSMGGGGAISGFLKNPGKYRSVSAFAPLSNPLNAPLGTKNFEAYLGRDTTLWRQYDPVYLIQEYTHEHQPDILIHQGAQDEFWAEEGTLQPENLVKAAEDSSYRGKVDLRIVEGYDHLYFFVSSFAEEHAVHHAKALGLI</sequence>
<dbReference type="Proteomes" id="UP000092555">
    <property type="component" value="Unassembled WGS sequence"/>
</dbReference>
<dbReference type="PANTHER" id="PTHR10061">
    <property type="entry name" value="S-FORMYLGLUTATHIONE HYDROLASE"/>
    <property type="match status" value="1"/>
</dbReference>
<dbReference type="InterPro" id="IPR014186">
    <property type="entry name" value="S-formylglutathione_hydrol"/>
</dbReference>
<dbReference type="SUPFAM" id="SSF53474">
    <property type="entry name" value="alpha/beta-Hydrolases"/>
    <property type="match status" value="1"/>
</dbReference>
<evidence type="ECO:0000313" key="9">
    <source>
        <dbReference type="Proteomes" id="UP000092555"/>
    </source>
</evidence>